<proteinExistence type="inferred from homology"/>
<keyword evidence="4 9" id="KW-0547">Nucleotide-binding</keyword>
<evidence type="ECO:0000256" key="8">
    <source>
        <dbReference type="ARBA" id="ARBA00048478"/>
    </source>
</evidence>
<evidence type="ECO:0000256" key="7">
    <source>
        <dbReference type="ARBA" id="ARBA00047615"/>
    </source>
</evidence>
<evidence type="ECO:0000259" key="10">
    <source>
        <dbReference type="Pfam" id="PF02224"/>
    </source>
</evidence>
<dbReference type="CDD" id="cd02020">
    <property type="entry name" value="CMPK"/>
    <property type="match status" value="1"/>
</dbReference>
<dbReference type="PANTHER" id="PTHR21299:SF2">
    <property type="entry name" value="CYTIDYLATE KINASE"/>
    <property type="match status" value="1"/>
</dbReference>
<evidence type="ECO:0000313" key="13">
    <source>
        <dbReference type="Proteomes" id="UP000199139"/>
    </source>
</evidence>
<dbReference type="InterPro" id="IPR003136">
    <property type="entry name" value="Cytidylate_kin"/>
</dbReference>
<accession>A0A1I6SW49</accession>
<dbReference type="PANTHER" id="PTHR21299">
    <property type="entry name" value="CYTIDYLATE KINASE/PANTOATE-BETA-ALANINE LIGASE"/>
    <property type="match status" value="1"/>
</dbReference>
<dbReference type="Gene3D" id="3.40.50.300">
    <property type="entry name" value="P-loop containing nucleotide triphosphate hydrolases"/>
    <property type="match status" value="1"/>
</dbReference>
<dbReference type="NCBIfam" id="TIGR00017">
    <property type="entry name" value="cmk"/>
    <property type="match status" value="1"/>
</dbReference>
<dbReference type="GO" id="GO:0005524">
    <property type="term" value="F:ATP binding"/>
    <property type="evidence" value="ECO:0007669"/>
    <property type="project" value="UniProtKB-UniRule"/>
</dbReference>
<evidence type="ECO:0000256" key="4">
    <source>
        <dbReference type="ARBA" id="ARBA00022741"/>
    </source>
</evidence>
<evidence type="ECO:0000256" key="2">
    <source>
        <dbReference type="ARBA" id="ARBA00022490"/>
    </source>
</evidence>
<sequence length="223" mass="24701">MEKINIAIDGPAAAGKSTVAKKVAEALHYTYIDTGAMYRAATYLALKNHANLDDEREILALLKQAPISLSYTDDAQHIFLGEVDVTDAIRTDDVSNNVSLVATHKGVRREMVKIQRELIKQAGVVMDGRDIGTHVIPDAAVKIFMIASVDERAERRYKENLAKGYEADLEAIKADIRQRDKIDQEREVSPLVKASDAIELDTTSQSIDEVKNEILAIVKEKVN</sequence>
<evidence type="ECO:0000256" key="9">
    <source>
        <dbReference type="HAMAP-Rule" id="MF_00238"/>
    </source>
</evidence>
<keyword evidence="2 9" id="KW-0963">Cytoplasm</keyword>
<organism evidence="12 13">
    <name type="scientific">Halolactibacillus miurensis</name>
    <dbReference type="NCBI Taxonomy" id="306541"/>
    <lineage>
        <taxon>Bacteria</taxon>
        <taxon>Bacillati</taxon>
        <taxon>Bacillota</taxon>
        <taxon>Bacilli</taxon>
        <taxon>Bacillales</taxon>
        <taxon>Bacillaceae</taxon>
        <taxon>Halolactibacillus</taxon>
    </lineage>
</organism>
<dbReference type="GO" id="GO:0006220">
    <property type="term" value="P:pyrimidine nucleotide metabolic process"/>
    <property type="evidence" value="ECO:0007669"/>
    <property type="project" value="UniProtKB-UniRule"/>
</dbReference>
<dbReference type="AlphaFoldDB" id="A0A1I6SW49"/>
<comment type="similarity">
    <text evidence="1 9">Belongs to the cytidylate kinase family. Type 1 subfamily.</text>
</comment>
<dbReference type="FunFam" id="3.40.50.300:FF:000484">
    <property type="entry name" value="Cytidylate kinase"/>
    <property type="match status" value="1"/>
</dbReference>
<comment type="catalytic activity">
    <reaction evidence="8 9">
        <text>CMP + ATP = CDP + ADP</text>
        <dbReference type="Rhea" id="RHEA:11600"/>
        <dbReference type="ChEBI" id="CHEBI:30616"/>
        <dbReference type="ChEBI" id="CHEBI:58069"/>
        <dbReference type="ChEBI" id="CHEBI:60377"/>
        <dbReference type="ChEBI" id="CHEBI:456216"/>
        <dbReference type="EC" id="2.7.4.25"/>
    </reaction>
</comment>
<keyword evidence="14" id="KW-1185">Reference proteome</keyword>
<dbReference type="SUPFAM" id="SSF52540">
    <property type="entry name" value="P-loop containing nucleoside triphosphate hydrolases"/>
    <property type="match status" value="1"/>
</dbReference>
<evidence type="ECO:0000256" key="5">
    <source>
        <dbReference type="ARBA" id="ARBA00022777"/>
    </source>
</evidence>
<evidence type="ECO:0000313" key="12">
    <source>
        <dbReference type="EMBL" id="SFS81157.1"/>
    </source>
</evidence>
<comment type="catalytic activity">
    <reaction evidence="7 9">
        <text>dCMP + ATP = dCDP + ADP</text>
        <dbReference type="Rhea" id="RHEA:25094"/>
        <dbReference type="ChEBI" id="CHEBI:30616"/>
        <dbReference type="ChEBI" id="CHEBI:57566"/>
        <dbReference type="ChEBI" id="CHEBI:58593"/>
        <dbReference type="ChEBI" id="CHEBI:456216"/>
        <dbReference type="EC" id="2.7.4.25"/>
    </reaction>
</comment>
<dbReference type="EC" id="2.7.4.25" evidence="9"/>
<keyword evidence="5 9" id="KW-0418">Kinase</keyword>
<comment type="subcellular location">
    <subcellularLocation>
        <location evidence="9">Cytoplasm</location>
    </subcellularLocation>
</comment>
<feature type="domain" description="Cytidylate kinase" evidence="10">
    <location>
        <begin position="6"/>
        <end position="219"/>
    </location>
</feature>
<dbReference type="RefSeq" id="WP_062319292.1">
    <property type="nucleotide sequence ID" value="NZ_BJWJ01000010.1"/>
</dbReference>
<evidence type="ECO:0000256" key="3">
    <source>
        <dbReference type="ARBA" id="ARBA00022679"/>
    </source>
</evidence>
<dbReference type="InterPro" id="IPR011994">
    <property type="entry name" value="Cytidylate_kinase_dom"/>
</dbReference>
<evidence type="ECO:0000313" key="14">
    <source>
        <dbReference type="Proteomes" id="UP000321773"/>
    </source>
</evidence>
<feature type="binding site" evidence="9">
    <location>
        <begin position="10"/>
        <end position="18"/>
    </location>
    <ligand>
        <name>ATP</name>
        <dbReference type="ChEBI" id="CHEBI:30616"/>
    </ligand>
</feature>
<keyword evidence="3 9" id="KW-0808">Transferase</keyword>
<protein>
    <recommendedName>
        <fullName evidence="9">Cytidylate kinase</fullName>
        <shortName evidence="9">CK</shortName>
        <ecNumber evidence="9">2.7.4.25</ecNumber>
    </recommendedName>
    <alternativeName>
        <fullName evidence="9">Cytidine monophosphate kinase</fullName>
        <shortName evidence="9">CMP kinase</shortName>
    </alternativeName>
</protein>
<dbReference type="GO" id="GO:0036431">
    <property type="term" value="F:dCMP kinase activity"/>
    <property type="evidence" value="ECO:0007669"/>
    <property type="project" value="InterPro"/>
</dbReference>
<dbReference type="HAMAP" id="MF_00238">
    <property type="entry name" value="Cytidyl_kinase_type1"/>
    <property type="match status" value="1"/>
</dbReference>
<dbReference type="Proteomes" id="UP000321773">
    <property type="component" value="Unassembled WGS sequence"/>
</dbReference>
<dbReference type="GO" id="GO:0005829">
    <property type="term" value="C:cytosol"/>
    <property type="evidence" value="ECO:0007669"/>
    <property type="project" value="TreeGrafter"/>
</dbReference>
<dbReference type="EMBL" id="FPAI01000011">
    <property type="protein sequence ID" value="SFS81157.1"/>
    <property type="molecule type" value="Genomic_DNA"/>
</dbReference>
<gene>
    <name evidence="9 11" type="primary">cmk</name>
    <name evidence="11" type="ORF">HMI01_13070</name>
    <name evidence="12" type="ORF">SAMN05421668_1117</name>
</gene>
<dbReference type="EMBL" id="BJWJ01000010">
    <property type="protein sequence ID" value="GEM04319.1"/>
    <property type="molecule type" value="Genomic_DNA"/>
</dbReference>
<evidence type="ECO:0000256" key="1">
    <source>
        <dbReference type="ARBA" id="ARBA00009427"/>
    </source>
</evidence>
<keyword evidence="6 9" id="KW-0067">ATP-binding</keyword>
<dbReference type="STRING" id="306541.SAMN05421668_1117"/>
<dbReference type="Pfam" id="PF02224">
    <property type="entry name" value="Cytidylate_kin"/>
    <property type="match status" value="1"/>
</dbReference>
<dbReference type="Proteomes" id="UP000199139">
    <property type="component" value="Unassembled WGS sequence"/>
</dbReference>
<name>A0A1I6SW49_9BACI</name>
<evidence type="ECO:0000256" key="6">
    <source>
        <dbReference type="ARBA" id="ARBA00022840"/>
    </source>
</evidence>
<dbReference type="GO" id="GO:0015949">
    <property type="term" value="P:nucleobase-containing small molecule interconversion"/>
    <property type="evidence" value="ECO:0007669"/>
    <property type="project" value="TreeGrafter"/>
</dbReference>
<dbReference type="OrthoDB" id="9807434at2"/>
<reference evidence="11 14" key="2">
    <citation type="submission" date="2019-07" db="EMBL/GenBank/DDBJ databases">
        <title>Whole genome shotgun sequence of Halolactibacillus miurensis NBRC 100873.</title>
        <authorList>
            <person name="Hosoyama A."/>
            <person name="Uohara A."/>
            <person name="Ohji S."/>
            <person name="Ichikawa N."/>
        </authorList>
    </citation>
    <scope>NUCLEOTIDE SEQUENCE [LARGE SCALE GENOMIC DNA]</scope>
    <source>
        <strain evidence="11 14">NBRC 100873</strain>
    </source>
</reference>
<evidence type="ECO:0000313" key="11">
    <source>
        <dbReference type="EMBL" id="GEM04319.1"/>
    </source>
</evidence>
<dbReference type="InterPro" id="IPR027417">
    <property type="entry name" value="P-loop_NTPase"/>
</dbReference>
<reference evidence="12 13" key="1">
    <citation type="submission" date="2016-10" db="EMBL/GenBank/DDBJ databases">
        <authorList>
            <person name="de Groot N.N."/>
        </authorList>
    </citation>
    <scope>NUCLEOTIDE SEQUENCE [LARGE SCALE GENOMIC DNA]</scope>
    <source>
        <strain evidence="12 13">DSM 17074</strain>
    </source>
</reference>